<comment type="caution">
    <text evidence="2">The sequence shown here is derived from an EMBL/GenBank/DDBJ whole genome shotgun (WGS) entry which is preliminary data.</text>
</comment>
<evidence type="ECO:0000256" key="1">
    <source>
        <dbReference type="SAM" id="MobiDB-lite"/>
    </source>
</evidence>
<dbReference type="AlphaFoldDB" id="A0A9W9QKJ4"/>
<feature type="compositionally biased region" description="Basic and acidic residues" evidence="1">
    <location>
        <begin position="253"/>
        <end position="271"/>
    </location>
</feature>
<feature type="compositionally biased region" description="Polar residues" evidence="1">
    <location>
        <begin position="342"/>
        <end position="361"/>
    </location>
</feature>
<evidence type="ECO:0000313" key="2">
    <source>
        <dbReference type="EMBL" id="KAJ5339613.1"/>
    </source>
</evidence>
<dbReference type="EMBL" id="JAPZBQ010000003">
    <property type="protein sequence ID" value="KAJ5339613.1"/>
    <property type="molecule type" value="Genomic_DNA"/>
</dbReference>
<gene>
    <name evidence="2" type="ORF">N7452_006341</name>
</gene>
<reference evidence="2" key="1">
    <citation type="submission" date="2022-12" db="EMBL/GenBank/DDBJ databases">
        <authorList>
            <person name="Petersen C."/>
        </authorList>
    </citation>
    <scope>NUCLEOTIDE SEQUENCE</scope>
    <source>
        <strain evidence="2">IBT 35673</strain>
    </source>
</reference>
<feature type="region of interest" description="Disordered" evidence="1">
    <location>
        <begin position="1"/>
        <end position="24"/>
    </location>
</feature>
<feature type="region of interest" description="Disordered" evidence="1">
    <location>
        <begin position="234"/>
        <end position="383"/>
    </location>
</feature>
<accession>A0A9W9QKJ4</accession>
<organism evidence="2 3">
    <name type="scientific">Penicillium brevicompactum</name>
    <dbReference type="NCBI Taxonomy" id="5074"/>
    <lineage>
        <taxon>Eukaryota</taxon>
        <taxon>Fungi</taxon>
        <taxon>Dikarya</taxon>
        <taxon>Ascomycota</taxon>
        <taxon>Pezizomycotina</taxon>
        <taxon>Eurotiomycetes</taxon>
        <taxon>Eurotiomycetidae</taxon>
        <taxon>Eurotiales</taxon>
        <taxon>Aspergillaceae</taxon>
        <taxon>Penicillium</taxon>
    </lineage>
</organism>
<feature type="compositionally biased region" description="Acidic residues" evidence="1">
    <location>
        <begin position="307"/>
        <end position="322"/>
    </location>
</feature>
<protein>
    <submittedName>
        <fullName evidence="2">Uncharacterized protein</fullName>
    </submittedName>
</protein>
<proteinExistence type="predicted"/>
<evidence type="ECO:0000313" key="3">
    <source>
        <dbReference type="Proteomes" id="UP001147695"/>
    </source>
</evidence>
<name>A0A9W9QKJ4_PENBR</name>
<dbReference type="Proteomes" id="UP001147695">
    <property type="component" value="Unassembled WGS sequence"/>
</dbReference>
<feature type="compositionally biased region" description="Polar residues" evidence="1">
    <location>
        <begin position="1"/>
        <end position="15"/>
    </location>
</feature>
<sequence>MANYWQSQPSSTGSQWLHAAPAHSQPTMQDLVRAFPRPRHTRVMKPRSAGNSPSAVTRRRSTVNQHVMQAIPSQYQSSLEEALFASASRNSRPISWHPSSARTRGLSNPQCYPDFNTDTYAGVAGVGTVPQQYLPQTIYGGDNMMSYPMTADATFSPNDYFPVYSEMQEDLPLPQQTPALSMTGSQVEPMAWDVAMPELTAMNPASDNWSMDMLSMGTNIPPPETTCPSYVSVPSPGEMSGPSTPDFLPIQQFDDHSQPPVEAKKTGKAEEELVGMGLYSQPNGTLAKAPQSKPGTGLKLEETFTPSDDEKDAEEEDDESDELQPSPQQPMSRDEPVHPMQMPSQSSFFPKQPKQTLNMLQRSFFFDQDEDQQAIPAQPFPSLNQPCMNYGYGWI</sequence>
<reference evidence="2" key="2">
    <citation type="journal article" date="2023" name="IMA Fungus">
        <title>Comparative genomic study of the Penicillium genus elucidates a diverse pangenome and 15 lateral gene transfer events.</title>
        <authorList>
            <person name="Petersen C."/>
            <person name="Sorensen T."/>
            <person name="Nielsen M.R."/>
            <person name="Sondergaard T.E."/>
            <person name="Sorensen J.L."/>
            <person name="Fitzpatrick D.A."/>
            <person name="Frisvad J.C."/>
            <person name="Nielsen K.L."/>
        </authorList>
    </citation>
    <scope>NUCLEOTIDE SEQUENCE</scope>
    <source>
        <strain evidence="2">IBT 35673</strain>
    </source>
</reference>